<dbReference type="InterPro" id="IPR004961">
    <property type="entry name" value="Lipase_chaperone"/>
</dbReference>
<keyword evidence="4" id="KW-0997">Cell inner membrane</keyword>
<evidence type="ECO:0000256" key="9">
    <source>
        <dbReference type="ARBA" id="ARBA00023136"/>
    </source>
</evidence>
<dbReference type="GO" id="GO:0016042">
    <property type="term" value="P:lipid catabolic process"/>
    <property type="evidence" value="ECO:0007669"/>
    <property type="project" value="UniProtKB-KW"/>
</dbReference>
<keyword evidence="10" id="KW-0143">Chaperone</keyword>
<proteinExistence type="inferred from homology"/>
<evidence type="ECO:0000256" key="11">
    <source>
        <dbReference type="ARBA" id="ARBA00030948"/>
    </source>
</evidence>
<keyword evidence="7" id="KW-1133">Transmembrane helix</keyword>
<evidence type="ECO:0000256" key="4">
    <source>
        <dbReference type="ARBA" id="ARBA00022519"/>
    </source>
</evidence>
<evidence type="ECO:0000256" key="8">
    <source>
        <dbReference type="ARBA" id="ARBA00023098"/>
    </source>
</evidence>
<dbReference type="SUPFAM" id="SSF158855">
    <property type="entry name" value="Lipase chaperone-like"/>
    <property type="match status" value="1"/>
</dbReference>
<sequence length="134" mass="14524">MRLRAEALLALHEGDALAARLDAELAGLPPAAAARARELVAQFEAYQTAQAAAFPPGRAPLVPEEGLAQLQAMQALRASHFGADAARQMFAQDDAVARRILELMREDTSTTRSMEEKAMRAQVRYDLERGAVPP</sequence>
<dbReference type="Proteomes" id="UP000231501">
    <property type="component" value="Unassembled WGS sequence"/>
</dbReference>
<keyword evidence="8" id="KW-0443">Lipid metabolism</keyword>
<keyword evidence="3" id="KW-1003">Cell membrane</keyword>
<gene>
    <name evidence="13" type="ORF">CS062_12335</name>
</gene>
<evidence type="ECO:0000313" key="14">
    <source>
        <dbReference type="Proteomes" id="UP000231501"/>
    </source>
</evidence>
<evidence type="ECO:0000256" key="3">
    <source>
        <dbReference type="ARBA" id="ARBA00022475"/>
    </source>
</evidence>
<evidence type="ECO:0000256" key="10">
    <source>
        <dbReference type="ARBA" id="ARBA00023186"/>
    </source>
</evidence>
<organism evidence="13 14">
    <name type="scientific">Roseateles chitinivorans</name>
    <dbReference type="NCBI Taxonomy" id="2917965"/>
    <lineage>
        <taxon>Bacteria</taxon>
        <taxon>Pseudomonadati</taxon>
        <taxon>Pseudomonadota</taxon>
        <taxon>Betaproteobacteria</taxon>
        <taxon>Burkholderiales</taxon>
        <taxon>Sphaerotilaceae</taxon>
        <taxon>Roseateles</taxon>
    </lineage>
</organism>
<evidence type="ECO:0000256" key="12">
    <source>
        <dbReference type="ARBA" id="ARBA00031542"/>
    </source>
</evidence>
<accession>A0A2G9C943</accession>
<keyword evidence="14" id="KW-1185">Reference proteome</keyword>
<dbReference type="EMBL" id="PEOG01000029">
    <property type="protein sequence ID" value="PIM52895.1"/>
    <property type="molecule type" value="Genomic_DNA"/>
</dbReference>
<dbReference type="Pfam" id="PF03280">
    <property type="entry name" value="Lipase_chap"/>
    <property type="match status" value="1"/>
</dbReference>
<comment type="similarity">
    <text evidence="2">Belongs to the lipase chaperone family.</text>
</comment>
<protein>
    <recommendedName>
        <fullName evidence="11">Lipase helper protein</fullName>
    </recommendedName>
    <alternativeName>
        <fullName evidence="12">Lipase modulator</fullName>
    </alternativeName>
</protein>
<evidence type="ECO:0000313" key="13">
    <source>
        <dbReference type="EMBL" id="PIM52895.1"/>
    </source>
</evidence>
<dbReference type="GO" id="GO:0005886">
    <property type="term" value="C:plasma membrane"/>
    <property type="evidence" value="ECO:0007669"/>
    <property type="project" value="UniProtKB-SubCell"/>
</dbReference>
<evidence type="ECO:0000256" key="6">
    <source>
        <dbReference type="ARBA" id="ARBA00022963"/>
    </source>
</evidence>
<dbReference type="GO" id="GO:0006457">
    <property type="term" value="P:protein folding"/>
    <property type="evidence" value="ECO:0007669"/>
    <property type="project" value="InterPro"/>
</dbReference>
<dbReference type="AlphaFoldDB" id="A0A2G9C943"/>
<evidence type="ECO:0000256" key="7">
    <source>
        <dbReference type="ARBA" id="ARBA00022989"/>
    </source>
</evidence>
<comment type="caution">
    <text evidence="13">The sequence shown here is derived from an EMBL/GenBank/DDBJ whole genome shotgun (WGS) entry which is preliminary data.</text>
</comment>
<keyword evidence="6" id="KW-0442">Lipid degradation</keyword>
<keyword evidence="9" id="KW-0472">Membrane</keyword>
<evidence type="ECO:0000256" key="1">
    <source>
        <dbReference type="ARBA" id="ARBA00004383"/>
    </source>
</evidence>
<keyword evidence="5" id="KW-0812">Transmembrane</keyword>
<evidence type="ECO:0000256" key="5">
    <source>
        <dbReference type="ARBA" id="ARBA00022692"/>
    </source>
</evidence>
<name>A0A2G9C943_9BURK</name>
<dbReference type="GO" id="GO:0051082">
    <property type="term" value="F:unfolded protein binding"/>
    <property type="evidence" value="ECO:0007669"/>
    <property type="project" value="InterPro"/>
</dbReference>
<evidence type="ECO:0000256" key="2">
    <source>
        <dbReference type="ARBA" id="ARBA00010358"/>
    </source>
</evidence>
<reference evidence="13 14" key="1">
    <citation type="submission" date="2017-11" db="EMBL/GenBank/DDBJ databases">
        <title>Draft genome sequence of Mitsuaria sp. HWN-4.</title>
        <authorList>
            <person name="Gundlapally S.R."/>
        </authorList>
    </citation>
    <scope>NUCLEOTIDE SEQUENCE [LARGE SCALE GENOMIC DNA]</scope>
    <source>
        <strain evidence="13 14">HWN-4</strain>
    </source>
</reference>
<comment type="subcellular location">
    <subcellularLocation>
        <location evidence="1">Cell inner membrane</location>
        <topology evidence="1">Single-pass membrane protein</topology>
        <orientation evidence="1">Periplasmic side</orientation>
    </subcellularLocation>
</comment>